<proteinExistence type="predicted"/>
<dbReference type="Proteomes" id="UP001151760">
    <property type="component" value="Unassembled WGS sequence"/>
</dbReference>
<protein>
    <recommendedName>
        <fullName evidence="3">CCHC-type domain-containing protein</fullName>
    </recommendedName>
</protein>
<reference evidence="1" key="1">
    <citation type="journal article" date="2022" name="Int. J. Mol. Sci.">
        <title>Draft Genome of Tanacetum Coccineum: Genomic Comparison of Closely Related Tanacetum-Family Plants.</title>
        <authorList>
            <person name="Yamashiro T."/>
            <person name="Shiraishi A."/>
            <person name="Nakayama K."/>
            <person name="Satake H."/>
        </authorList>
    </citation>
    <scope>NUCLEOTIDE SEQUENCE</scope>
</reference>
<keyword evidence="2" id="KW-1185">Reference proteome</keyword>
<accession>A0ABQ5G9G6</accession>
<reference evidence="1" key="2">
    <citation type="submission" date="2022-01" db="EMBL/GenBank/DDBJ databases">
        <authorList>
            <person name="Yamashiro T."/>
            <person name="Shiraishi A."/>
            <person name="Satake H."/>
            <person name="Nakayama K."/>
        </authorList>
    </citation>
    <scope>NUCLEOTIDE SEQUENCE</scope>
</reference>
<evidence type="ECO:0008006" key="3">
    <source>
        <dbReference type="Google" id="ProtNLM"/>
    </source>
</evidence>
<sequence>MYGFKECSSCGALYNREHCCSNVSSVDNFVRDPNSPSQPQTSSFNQRRCFHCKDPLEEDEHCKRCTCKRCGSGLSKGFCFICASSNENSSIDNPNPNSFHDPPNVFSQPPQHQYETYSCEFCGGNSHPGFDCQKWNTPVFDQGPCYNQDFGFNQPSHYSPSQPQTYSCELCGNDAHYGYDCPPQVPFIYNPKPCYNQDFDNNFPQTSPSLP</sequence>
<dbReference type="EMBL" id="BQNB010018190">
    <property type="protein sequence ID" value="GJT71723.1"/>
    <property type="molecule type" value="Genomic_DNA"/>
</dbReference>
<name>A0ABQ5G9G6_9ASTR</name>
<gene>
    <name evidence="1" type="ORF">Tco_1031009</name>
</gene>
<organism evidence="1 2">
    <name type="scientific">Tanacetum coccineum</name>
    <dbReference type="NCBI Taxonomy" id="301880"/>
    <lineage>
        <taxon>Eukaryota</taxon>
        <taxon>Viridiplantae</taxon>
        <taxon>Streptophyta</taxon>
        <taxon>Embryophyta</taxon>
        <taxon>Tracheophyta</taxon>
        <taxon>Spermatophyta</taxon>
        <taxon>Magnoliopsida</taxon>
        <taxon>eudicotyledons</taxon>
        <taxon>Gunneridae</taxon>
        <taxon>Pentapetalae</taxon>
        <taxon>asterids</taxon>
        <taxon>campanulids</taxon>
        <taxon>Asterales</taxon>
        <taxon>Asteraceae</taxon>
        <taxon>Asteroideae</taxon>
        <taxon>Anthemideae</taxon>
        <taxon>Anthemidinae</taxon>
        <taxon>Tanacetum</taxon>
    </lineage>
</organism>
<evidence type="ECO:0000313" key="2">
    <source>
        <dbReference type="Proteomes" id="UP001151760"/>
    </source>
</evidence>
<evidence type="ECO:0000313" key="1">
    <source>
        <dbReference type="EMBL" id="GJT71723.1"/>
    </source>
</evidence>
<comment type="caution">
    <text evidence="1">The sequence shown here is derived from an EMBL/GenBank/DDBJ whole genome shotgun (WGS) entry which is preliminary data.</text>
</comment>